<evidence type="ECO:0000313" key="3">
    <source>
        <dbReference type="Proteomes" id="UP000701853"/>
    </source>
</evidence>
<reference evidence="2 3" key="1">
    <citation type="journal article" date="2021" name="bioRxiv">
        <title>The Gossypium anomalum genome as a resource for cotton improvement and evolutionary analysis of hybrid incompatibility.</title>
        <authorList>
            <person name="Grover C.E."/>
            <person name="Yuan D."/>
            <person name="Arick M.A."/>
            <person name="Miller E.R."/>
            <person name="Hu G."/>
            <person name="Peterson D.G."/>
            <person name="Wendel J.F."/>
            <person name="Udall J.A."/>
        </authorList>
    </citation>
    <scope>NUCLEOTIDE SEQUENCE [LARGE SCALE GENOMIC DNA]</scope>
    <source>
        <strain evidence="2">JFW-Udall</strain>
        <tissue evidence="2">Leaf</tissue>
    </source>
</reference>
<dbReference type="Proteomes" id="UP000701853">
    <property type="component" value="Chromosome 11"/>
</dbReference>
<gene>
    <name evidence="2" type="ORF">CXB51_031127</name>
</gene>
<name>A0A8J6CPD6_9ROSI</name>
<evidence type="ECO:0000256" key="1">
    <source>
        <dbReference type="SAM" id="SignalP"/>
    </source>
</evidence>
<keyword evidence="1" id="KW-0732">Signal</keyword>
<proteinExistence type="predicted"/>
<feature type="chain" id="PRO_5035255635" evidence="1">
    <location>
        <begin position="25"/>
        <end position="58"/>
    </location>
</feature>
<organism evidence="2 3">
    <name type="scientific">Gossypium anomalum</name>
    <dbReference type="NCBI Taxonomy" id="47600"/>
    <lineage>
        <taxon>Eukaryota</taxon>
        <taxon>Viridiplantae</taxon>
        <taxon>Streptophyta</taxon>
        <taxon>Embryophyta</taxon>
        <taxon>Tracheophyta</taxon>
        <taxon>Spermatophyta</taxon>
        <taxon>Magnoliopsida</taxon>
        <taxon>eudicotyledons</taxon>
        <taxon>Gunneridae</taxon>
        <taxon>Pentapetalae</taxon>
        <taxon>rosids</taxon>
        <taxon>malvids</taxon>
        <taxon>Malvales</taxon>
        <taxon>Malvaceae</taxon>
        <taxon>Malvoideae</taxon>
        <taxon>Gossypium</taxon>
    </lineage>
</organism>
<dbReference type="AlphaFoldDB" id="A0A8J6CPD6"/>
<dbReference type="OrthoDB" id="1713249at2759"/>
<evidence type="ECO:0000313" key="2">
    <source>
        <dbReference type="EMBL" id="KAG8477635.1"/>
    </source>
</evidence>
<dbReference type="EMBL" id="JAHUZN010000011">
    <property type="protein sequence ID" value="KAG8477635.1"/>
    <property type="molecule type" value="Genomic_DNA"/>
</dbReference>
<protein>
    <submittedName>
        <fullName evidence="2">Uncharacterized protein</fullName>
    </submittedName>
</protein>
<feature type="signal peptide" evidence="1">
    <location>
        <begin position="1"/>
        <end position="24"/>
    </location>
</feature>
<comment type="caution">
    <text evidence="2">The sequence shown here is derived from an EMBL/GenBank/DDBJ whole genome shotgun (WGS) entry which is preliminary data.</text>
</comment>
<accession>A0A8J6CPD6</accession>
<keyword evidence="3" id="KW-1185">Reference proteome</keyword>
<sequence length="58" mass="6784">MPHNGCRPPKKRLLLLWMLYFASTYKKPSRNNTMRRALLGELEGTCITRAKSEKIPHE</sequence>